<keyword evidence="2" id="KW-1185">Reference proteome</keyword>
<comment type="caution">
    <text evidence="1">The sequence shown here is derived from an EMBL/GenBank/DDBJ whole genome shotgun (WGS) entry which is preliminary data.</text>
</comment>
<organism evidence="1 2">
    <name type="scientific">Lasiodiplodia mahajangana</name>
    <dbReference type="NCBI Taxonomy" id="1108764"/>
    <lineage>
        <taxon>Eukaryota</taxon>
        <taxon>Fungi</taxon>
        <taxon>Dikarya</taxon>
        <taxon>Ascomycota</taxon>
        <taxon>Pezizomycotina</taxon>
        <taxon>Dothideomycetes</taxon>
        <taxon>Dothideomycetes incertae sedis</taxon>
        <taxon>Botryosphaeriales</taxon>
        <taxon>Botryosphaeriaceae</taxon>
        <taxon>Lasiodiplodia</taxon>
    </lineage>
</organism>
<accession>A0ACC2J7Z7</accession>
<evidence type="ECO:0000313" key="2">
    <source>
        <dbReference type="Proteomes" id="UP001153332"/>
    </source>
</evidence>
<dbReference type="Proteomes" id="UP001153332">
    <property type="component" value="Unassembled WGS sequence"/>
</dbReference>
<sequence>MVSQWNYPSLLQVYEGNDTWGEEQQSYAFDDADVWVYWIIQTTNAQPHPMHLHGHDFAILGQGTGTFDGSTANLTLTNPPRRDVVQLPGQGYAVIAFKTDNPGVWLMHCHIAWHTSEGLAVQVLERESEILDLIDADTLNSTCTAWDTYQTEDNIVQDDAGI</sequence>
<reference evidence="1" key="1">
    <citation type="submission" date="2022-12" db="EMBL/GenBank/DDBJ databases">
        <title>Genome Sequence of Lasiodiplodia mahajangana.</title>
        <authorList>
            <person name="Buettner E."/>
        </authorList>
    </citation>
    <scope>NUCLEOTIDE SEQUENCE</scope>
    <source>
        <strain evidence="1">VT137</strain>
    </source>
</reference>
<gene>
    <name evidence="1" type="ORF">O1611_g9592</name>
</gene>
<evidence type="ECO:0000313" key="1">
    <source>
        <dbReference type="EMBL" id="KAJ8123432.1"/>
    </source>
</evidence>
<proteinExistence type="predicted"/>
<protein>
    <submittedName>
        <fullName evidence="1">Uncharacterized protein</fullName>
    </submittedName>
</protein>
<dbReference type="EMBL" id="JAPUUL010003344">
    <property type="protein sequence ID" value="KAJ8123432.1"/>
    <property type="molecule type" value="Genomic_DNA"/>
</dbReference>
<name>A0ACC2J7Z7_9PEZI</name>